<evidence type="ECO:0000313" key="1">
    <source>
        <dbReference type="EMBL" id="QSY47769.1"/>
    </source>
</evidence>
<protein>
    <submittedName>
        <fullName evidence="1">Uncharacterized protein</fullName>
    </submittedName>
</protein>
<name>A0ABX7RLF7_9ACTN</name>
<dbReference type="Proteomes" id="UP000671836">
    <property type="component" value="Chromosome"/>
</dbReference>
<gene>
    <name evidence="1" type="ORF">J3S04_21195</name>
</gene>
<sequence length="228" mass="23243">MASGISRRGVLTGAGAVALSAAVPVRVAAAAPVPEAAAPLGALSANGWRMERTVGGGGPVEGIGVTVALRAGDVETVLVHVVRRFHYEIAELGEGQVVGHLAPGRVPLARAGLPQPPESNHASGTAVAIRPDWYPKGGRGGFFPLEMLALRDVLAECEGVVRWGGDAHERPYEALFFLDVPPGDARLARVAAKIRGGGAVRPGAGPVDVLAPGRPVTTGSTPCTSWAP</sequence>
<accession>A0ABX7RLF7</accession>
<organism evidence="1 2">
    <name type="scientific">Streptomyces griseocarneus</name>
    <dbReference type="NCBI Taxonomy" id="51201"/>
    <lineage>
        <taxon>Bacteria</taxon>
        <taxon>Bacillati</taxon>
        <taxon>Actinomycetota</taxon>
        <taxon>Actinomycetes</taxon>
        <taxon>Kitasatosporales</taxon>
        <taxon>Streptomycetaceae</taxon>
        <taxon>Streptomyces</taxon>
    </lineage>
</organism>
<proteinExistence type="predicted"/>
<keyword evidence="2" id="KW-1185">Reference proteome</keyword>
<reference evidence="1 2" key="1">
    <citation type="submission" date="2021-03" db="EMBL/GenBank/DDBJ databases">
        <title>Streptomyces strains.</title>
        <authorList>
            <person name="Lund M.B."/>
            <person name="Toerring T."/>
        </authorList>
    </citation>
    <scope>NUCLEOTIDE SEQUENCE [LARGE SCALE GENOMIC DNA]</scope>
    <source>
        <strain evidence="1 2">KCC S-1010</strain>
    </source>
</reference>
<dbReference type="InterPro" id="IPR006311">
    <property type="entry name" value="TAT_signal"/>
</dbReference>
<dbReference type="RefSeq" id="WP_207555153.1">
    <property type="nucleotide sequence ID" value="NZ_CP071595.1"/>
</dbReference>
<evidence type="ECO:0000313" key="2">
    <source>
        <dbReference type="Proteomes" id="UP000671836"/>
    </source>
</evidence>
<dbReference type="EMBL" id="CP071595">
    <property type="protein sequence ID" value="QSY47769.1"/>
    <property type="molecule type" value="Genomic_DNA"/>
</dbReference>
<dbReference type="PROSITE" id="PS51318">
    <property type="entry name" value="TAT"/>
    <property type="match status" value="1"/>
</dbReference>